<proteinExistence type="predicted"/>
<reference evidence="6" key="1">
    <citation type="journal article" date="2019" name="Curr. Biol.">
        <title>Genome Sequence of Striga asiatica Provides Insight into the Evolution of Plant Parasitism.</title>
        <authorList>
            <person name="Yoshida S."/>
            <person name="Kim S."/>
            <person name="Wafula E.K."/>
            <person name="Tanskanen J."/>
            <person name="Kim Y.M."/>
            <person name="Honaas L."/>
            <person name="Yang Z."/>
            <person name="Spallek T."/>
            <person name="Conn C.E."/>
            <person name="Ichihashi Y."/>
            <person name="Cheong K."/>
            <person name="Cui S."/>
            <person name="Der J.P."/>
            <person name="Gundlach H."/>
            <person name="Jiao Y."/>
            <person name="Hori C."/>
            <person name="Ishida J.K."/>
            <person name="Kasahara H."/>
            <person name="Kiba T."/>
            <person name="Kim M.S."/>
            <person name="Koo N."/>
            <person name="Laohavisit A."/>
            <person name="Lee Y.H."/>
            <person name="Lumba S."/>
            <person name="McCourt P."/>
            <person name="Mortimer J.C."/>
            <person name="Mutuku J.M."/>
            <person name="Nomura T."/>
            <person name="Sasaki-Sekimoto Y."/>
            <person name="Seto Y."/>
            <person name="Wang Y."/>
            <person name="Wakatake T."/>
            <person name="Sakakibara H."/>
            <person name="Demura T."/>
            <person name="Yamaguchi S."/>
            <person name="Yoneyama K."/>
            <person name="Manabe R.I."/>
            <person name="Nelson D.C."/>
            <person name="Schulman A.H."/>
            <person name="Timko M.P."/>
            <person name="dePamphilis C.W."/>
            <person name="Choi D."/>
            <person name="Shirasu K."/>
        </authorList>
    </citation>
    <scope>NUCLEOTIDE SEQUENCE [LARGE SCALE GENOMIC DNA]</scope>
    <source>
        <strain evidence="6">cv. UVA1</strain>
    </source>
</reference>
<keyword evidence="3" id="KW-0697">Rotamase</keyword>
<dbReference type="PANTHER" id="PTHR43811">
    <property type="entry name" value="FKBP-TYPE PEPTIDYL-PROLYL CIS-TRANS ISOMERASE FKPA"/>
    <property type="match status" value="1"/>
</dbReference>
<dbReference type="EMBL" id="BKCP01000002">
    <property type="protein sequence ID" value="GER25212.1"/>
    <property type="molecule type" value="Genomic_DNA"/>
</dbReference>
<dbReference type="EC" id="5.2.1.8" evidence="2"/>
<dbReference type="AlphaFoldDB" id="A0A5A7NXM1"/>
<dbReference type="GO" id="GO:0003755">
    <property type="term" value="F:peptidyl-prolyl cis-trans isomerase activity"/>
    <property type="evidence" value="ECO:0007669"/>
    <property type="project" value="UniProtKB-KW"/>
</dbReference>
<dbReference type="SUPFAM" id="SSF54534">
    <property type="entry name" value="FKBP-like"/>
    <property type="match status" value="1"/>
</dbReference>
<evidence type="ECO:0000313" key="5">
    <source>
        <dbReference type="EMBL" id="GER25212.1"/>
    </source>
</evidence>
<dbReference type="PANTHER" id="PTHR43811:SF48">
    <property type="entry name" value="PEPTIDYL-PROLYL CIS-TRANS ISOMERASE FKBP43"/>
    <property type="match status" value="1"/>
</dbReference>
<comment type="catalytic activity">
    <reaction evidence="1">
        <text>[protein]-peptidylproline (omega=180) = [protein]-peptidylproline (omega=0)</text>
        <dbReference type="Rhea" id="RHEA:16237"/>
        <dbReference type="Rhea" id="RHEA-COMP:10747"/>
        <dbReference type="Rhea" id="RHEA-COMP:10748"/>
        <dbReference type="ChEBI" id="CHEBI:83833"/>
        <dbReference type="ChEBI" id="CHEBI:83834"/>
        <dbReference type="EC" id="5.2.1.8"/>
    </reaction>
</comment>
<dbReference type="Proteomes" id="UP000325081">
    <property type="component" value="Unassembled WGS sequence"/>
</dbReference>
<comment type="caution">
    <text evidence="5">The sequence shown here is derived from an EMBL/GenBank/DDBJ whole genome shotgun (WGS) entry which is preliminary data.</text>
</comment>
<accession>A0A5A7NXM1</accession>
<keyword evidence="6" id="KW-1185">Reference proteome</keyword>
<evidence type="ECO:0000313" key="6">
    <source>
        <dbReference type="Proteomes" id="UP000325081"/>
    </source>
</evidence>
<evidence type="ECO:0000256" key="1">
    <source>
        <dbReference type="ARBA" id="ARBA00000971"/>
    </source>
</evidence>
<organism evidence="5 6">
    <name type="scientific">Striga asiatica</name>
    <name type="common">Asiatic witchweed</name>
    <name type="synonym">Buchnera asiatica</name>
    <dbReference type="NCBI Taxonomy" id="4170"/>
    <lineage>
        <taxon>Eukaryota</taxon>
        <taxon>Viridiplantae</taxon>
        <taxon>Streptophyta</taxon>
        <taxon>Embryophyta</taxon>
        <taxon>Tracheophyta</taxon>
        <taxon>Spermatophyta</taxon>
        <taxon>Magnoliopsida</taxon>
        <taxon>eudicotyledons</taxon>
        <taxon>Gunneridae</taxon>
        <taxon>Pentapetalae</taxon>
        <taxon>asterids</taxon>
        <taxon>lamiids</taxon>
        <taxon>Lamiales</taxon>
        <taxon>Orobanchaceae</taxon>
        <taxon>Buchnereae</taxon>
        <taxon>Striga</taxon>
    </lineage>
</organism>
<evidence type="ECO:0000256" key="3">
    <source>
        <dbReference type="ARBA" id="ARBA00023110"/>
    </source>
</evidence>
<gene>
    <name evidence="5" type="ORF">STAS_00786</name>
</gene>
<dbReference type="OrthoDB" id="913708at2759"/>
<evidence type="ECO:0000256" key="4">
    <source>
        <dbReference type="ARBA" id="ARBA00023235"/>
    </source>
</evidence>
<keyword evidence="4 5" id="KW-0413">Isomerase</keyword>
<evidence type="ECO:0000256" key="2">
    <source>
        <dbReference type="ARBA" id="ARBA00013194"/>
    </source>
</evidence>
<name>A0A5A7NXM1_STRAF</name>
<sequence>MSFICVTEISSCSIISTKDILASYGQPDERIKKEKIPSNGNLNMDTPNVEPNNTETTLIETDHQSADTGQCLKQTISKGELIIEELKSGPPDAKVAALGKKVKIYYTGHVFDSNVDKDAMCMRIGGKRRLIVPPSISFGDNALGEDVPPHG</sequence>
<protein>
    <recommendedName>
        <fullName evidence="2">peptidylprolyl isomerase</fullName>
        <ecNumber evidence="2">5.2.1.8</ecNumber>
    </recommendedName>
</protein>